<protein>
    <submittedName>
        <fullName evidence="1">Uncharacterized protein</fullName>
    </submittedName>
</protein>
<dbReference type="AlphaFoldDB" id="A0A2P2NEB8"/>
<reference evidence="1" key="1">
    <citation type="submission" date="2018-02" db="EMBL/GenBank/DDBJ databases">
        <title>Rhizophora mucronata_Transcriptome.</title>
        <authorList>
            <person name="Meera S.P."/>
            <person name="Sreeshan A."/>
            <person name="Augustine A."/>
        </authorList>
    </citation>
    <scope>NUCLEOTIDE SEQUENCE</scope>
    <source>
        <tissue evidence="1">Leaf</tissue>
    </source>
</reference>
<proteinExistence type="predicted"/>
<evidence type="ECO:0000313" key="1">
    <source>
        <dbReference type="EMBL" id="MBX40807.1"/>
    </source>
</evidence>
<name>A0A2P2NEB8_RHIMU</name>
<organism evidence="1">
    <name type="scientific">Rhizophora mucronata</name>
    <name type="common">Asiatic mangrove</name>
    <dbReference type="NCBI Taxonomy" id="61149"/>
    <lineage>
        <taxon>Eukaryota</taxon>
        <taxon>Viridiplantae</taxon>
        <taxon>Streptophyta</taxon>
        <taxon>Embryophyta</taxon>
        <taxon>Tracheophyta</taxon>
        <taxon>Spermatophyta</taxon>
        <taxon>Magnoliopsida</taxon>
        <taxon>eudicotyledons</taxon>
        <taxon>Gunneridae</taxon>
        <taxon>Pentapetalae</taxon>
        <taxon>rosids</taxon>
        <taxon>fabids</taxon>
        <taxon>Malpighiales</taxon>
        <taxon>Rhizophoraceae</taxon>
        <taxon>Rhizophora</taxon>
    </lineage>
</organism>
<accession>A0A2P2NEB8</accession>
<sequence>MGVEGRVWASGKMHTGAIHMKLSLKISLSSHRTDKLIICP</sequence>
<dbReference type="EMBL" id="GGEC01060323">
    <property type="protein sequence ID" value="MBX40807.1"/>
    <property type="molecule type" value="Transcribed_RNA"/>
</dbReference>